<feature type="signal peptide" evidence="2">
    <location>
        <begin position="1"/>
        <end position="19"/>
    </location>
</feature>
<dbReference type="EMBL" id="LT670849">
    <property type="protein sequence ID" value="SHN60796.1"/>
    <property type="molecule type" value="Genomic_DNA"/>
</dbReference>
<proteinExistence type="predicted"/>
<evidence type="ECO:0000256" key="2">
    <source>
        <dbReference type="SAM" id="SignalP"/>
    </source>
</evidence>
<name>A0A1M7SQT6_9BRAD</name>
<reference evidence="4" key="1">
    <citation type="submission" date="2016-11" db="EMBL/GenBank/DDBJ databases">
        <authorList>
            <person name="Varghese N."/>
            <person name="Submissions S."/>
        </authorList>
    </citation>
    <scope>NUCLEOTIDE SEQUENCE [LARGE SCALE GENOMIC DNA]</scope>
    <source>
        <strain evidence="4">GAS401</strain>
    </source>
</reference>
<feature type="region of interest" description="Disordered" evidence="1">
    <location>
        <begin position="131"/>
        <end position="155"/>
    </location>
</feature>
<dbReference type="AlphaFoldDB" id="A0A1M7SQT6"/>
<evidence type="ECO:0000313" key="3">
    <source>
        <dbReference type="EMBL" id="SHN60796.1"/>
    </source>
</evidence>
<sequence length="155" mass="16090">MVRLSKSFLSLFLSGVLLVGGPLAGASLAKDAGRAEMSSTYPVGSEAAFEWQYSCAAGGACSFNCFGSGGASSVTKLSIRLMNMPLGEKNVAGVFYEYSTIEISHANGFNISTGLGKLACQINGMHLDYSGLPKKNEPPPVEKNDAPAVTSSIAQ</sequence>
<evidence type="ECO:0000313" key="4">
    <source>
        <dbReference type="Proteomes" id="UP000184096"/>
    </source>
</evidence>
<evidence type="ECO:0000256" key="1">
    <source>
        <dbReference type="SAM" id="MobiDB-lite"/>
    </source>
</evidence>
<keyword evidence="4" id="KW-1185">Reference proteome</keyword>
<feature type="compositionally biased region" description="Basic and acidic residues" evidence="1">
    <location>
        <begin position="134"/>
        <end position="145"/>
    </location>
</feature>
<dbReference type="Proteomes" id="UP000184096">
    <property type="component" value="Chromosome I"/>
</dbReference>
<gene>
    <name evidence="3" type="ORF">SAMN05444170_0039</name>
</gene>
<keyword evidence="2" id="KW-0732">Signal</keyword>
<accession>A0A1M7SQT6</accession>
<organism evidence="3 4">
    <name type="scientific">Bradyrhizobium erythrophlei</name>
    <dbReference type="NCBI Taxonomy" id="1437360"/>
    <lineage>
        <taxon>Bacteria</taxon>
        <taxon>Pseudomonadati</taxon>
        <taxon>Pseudomonadota</taxon>
        <taxon>Alphaproteobacteria</taxon>
        <taxon>Hyphomicrobiales</taxon>
        <taxon>Nitrobacteraceae</taxon>
        <taxon>Bradyrhizobium</taxon>
    </lineage>
</organism>
<dbReference type="RefSeq" id="WP_156898340.1">
    <property type="nucleotide sequence ID" value="NZ_LT670849.1"/>
</dbReference>
<feature type="chain" id="PRO_5009929267" evidence="2">
    <location>
        <begin position="20"/>
        <end position="155"/>
    </location>
</feature>
<protein>
    <submittedName>
        <fullName evidence="3">Uncharacterized protein</fullName>
    </submittedName>
</protein>